<evidence type="ECO:0000313" key="3">
    <source>
        <dbReference type="Proteomes" id="UP000054498"/>
    </source>
</evidence>
<dbReference type="SUPFAM" id="SSF56300">
    <property type="entry name" value="Metallo-dependent phosphatases"/>
    <property type="match status" value="1"/>
</dbReference>
<keyword evidence="3" id="KW-1185">Reference proteome</keyword>
<dbReference type="AlphaFoldDB" id="A0A0D2MJ02"/>
<dbReference type="InterPro" id="IPR004843">
    <property type="entry name" value="Calcineurin-like_PHP"/>
</dbReference>
<dbReference type="RefSeq" id="XP_013902014.1">
    <property type="nucleotide sequence ID" value="XM_014046560.1"/>
</dbReference>
<feature type="domain" description="Calcineurin-like phosphoesterase" evidence="1">
    <location>
        <begin position="26"/>
        <end position="275"/>
    </location>
</feature>
<dbReference type="OrthoDB" id="9675250at2759"/>
<evidence type="ECO:0000259" key="1">
    <source>
        <dbReference type="Pfam" id="PF00149"/>
    </source>
</evidence>
<dbReference type="PANTHER" id="PTHR16509">
    <property type="match status" value="1"/>
</dbReference>
<dbReference type="GO" id="GO:0047631">
    <property type="term" value="F:ADP-ribose diphosphatase activity"/>
    <property type="evidence" value="ECO:0007669"/>
    <property type="project" value="TreeGrafter"/>
</dbReference>
<name>A0A0D2MJ02_9CHLO</name>
<dbReference type="Pfam" id="PF00149">
    <property type="entry name" value="Metallophos"/>
    <property type="match status" value="1"/>
</dbReference>
<dbReference type="Proteomes" id="UP000054498">
    <property type="component" value="Unassembled WGS sequence"/>
</dbReference>
<dbReference type="GO" id="GO:0047734">
    <property type="term" value="F:CDP-glycerol diphosphatase activity"/>
    <property type="evidence" value="ECO:0007669"/>
    <property type="project" value="TreeGrafter"/>
</dbReference>
<dbReference type="GeneID" id="25737839"/>
<proteinExistence type="predicted"/>
<evidence type="ECO:0000313" key="2">
    <source>
        <dbReference type="EMBL" id="KIZ02995.1"/>
    </source>
</evidence>
<gene>
    <name evidence="2" type="ORF">MNEG_4962</name>
</gene>
<dbReference type="InterPro" id="IPR029052">
    <property type="entry name" value="Metallo-depent_PP-like"/>
</dbReference>
<dbReference type="KEGG" id="mng:MNEG_4962"/>
<dbReference type="GO" id="GO:0008663">
    <property type="term" value="F:2',3'-cyclic-nucleotide 2'-phosphodiesterase activity"/>
    <property type="evidence" value="ECO:0007669"/>
    <property type="project" value="TreeGrafter"/>
</dbReference>
<dbReference type="EMBL" id="KK100936">
    <property type="protein sequence ID" value="KIZ02995.1"/>
    <property type="molecule type" value="Genomic_DNA"/>
</dbReference>
<dbReference type="PANTHER" id="PTHR16509:SF1">
    <property type="entry name" value="MANGANESE-DEPENDENT ADP-RIBOSE_CDP-ALCOHOL DIPHOSPHATASE"/>
    <property type="match status" value="1"/>
</dbReference>
<dbReference type="STRING" id="145388.A0A0D2MJ02"/>
<organism evidence="2 3">
    <name type="scientific">Monoraphidium neglectum</name>
    <dbReference type="NCBI Taxonomy" id="145388"/>
    <lineage>
        <taxon>Eukaryota</taxon>
        <taxon>Viridiplantae</taxon>
        <taxon>Chlorophyta</taxon>
        <taxon>core chlorophytes</taxon>
        <taxon>Chlorophyceae</taxon>
        <taxon>CS clade</taxon>
        <taxon>Sphaeropleales</taxon>
        <taxon>Selenastraceae</taxon>
        <taxon>Monoraphidium</taxon>
    </lineage>
</organism>
<dbReference type="Gene3D" id="3.60.21.10">
    <property type="match status" value="1"/>
</dbReference>
<protein>
    <recommendedName>
        <fullName evidence="1">Calcineurin-like phosphoesterase domain-containing protein</fullName>
    </recommendedName>
</protein>
<sequence>MASTYDLVVDVDSVEQPEDTTHDVLFKIGVVADIQYADVEDATSFHGVPRFYRNSLIGLRRALSAFEAEGVALTLDLGDAVDAKQKAAAHAGFDAVLGCFESRPFPSYHLVGNHDLYNLPRPELNKRLGIAPAGPYGSSYYSLVPHPSTRILVLDSYELSLLDAAQGPDHPLRIRADQIMAVNPNSNKHSPDGLVGEQRRFVEFGGGVGEGQLEWLRAELEAAKAAGQRVIVAGHVPFCPGTCPEPCVLWNYEEVLALLEASGVVSATLAGHAHMNGYVLRNGIHHIVMPSILETPPDRDAYATLDVTPSALILRGHDTCMSLILRVAGPTGAPLAQPLPLRTLAPWAEAAVKQRRSGGDCTSKAVEAAAASNAEGAVMALTPMVQA</sequence>
<accession>A0A0D2MJ02</accession>
<dbReference type="GO" id="GO:0030145">
    <property type="term" value="F:manganese ion binding"/>
    <property type="evidence" value="ECO:0007669"/>
    <property type="project" value="TreeGrafter"/>
</dbReference>
<reference evidence="2 3" key="1">
    <citation type="journal article" date="2013" name="BMC Genomics">
        <title>Reconstruction of the lipid metabolism for the microalga Monoraphidium neglectum from its genome sequence reveals characteristics suitable for biofuel production.</title>
        <authorList>
            <person name="Bogen C."/>
            <person name="Al-Dilaimi A."/>
            <person name="Albersmeier A."/>
            <person name="Wichmann J."/>
            <person name="Grundmann M."/>
            <person name="Rupp O."/>
            <person name="Lauersen K.J."/>
            <person name="Blifernez-Klassen O."/>
            <person name="Kalinowski J."/>
            <person name="Goesmann A."/>
            <person name="Mussgnug J.H."/>
            <person name="Kruse O."/>
        </authorList>
    </citation>
    <scope>NUCLEOTIDE SEQUENCE [LARGE SCALE GENOMIC DNA]</scope>
    <source>
        <strain evidence="2 3">SAG 48.87</strain>
    </source>
</reference>